<dbReference type="STRING" id="53341.SAMN05421579_11916"/>
<gene>
    <name evidence="2" type="ORF">SAMN05421579_11916</name>
</gene>
<dbReference type="Proteomes" id="UP000199011">
    <property type="component" value="Unassembled WGS sequence"/>
</dbReference>
<accession>A0A1I5BH35</accession>
<keyword evidence="1" id="KW-1133">Transmembrane helix</keyword>
<sequence length="225" mass="26656">MRNNYVEGFSQPWFYKQWSYKQWFYRPFWQQFALQQLLIISLLLGFYFLVWQKNRLEIHALQSNIKEQQHNAVLSQRRLAELPSLPETQQQILRMAANLDQNSYPSLRHISPKNISPQNTTILKRLHIPLIRSGSQLMEWKSHKENEKIFWHIMLSLDYDQFLHFLNEIQKLQPPLLIKHLTITPADGSLTVRMVFSDLALPDMAVSDVILPNDALPDPTYEEKS</sequence>
<dbReference type="EMBL" id="FOVO01000019">
    <property type="protein sequence ID" value="SFN73966.1"/>
    <property type="molecule type" value="Genomic_DNA"/>
</dbReference>
<organism evidence="2 3">
    <name type="scientific">Xenorhabdus japonica</name>
    <dbReference type="NCBI Taxonomy" id="53341"/>
    <lineage>
        <taxon>Bacteria</taxon>
        <taxon>Pseudomonadati</taxon>
        <taxon>Pseudomonadota</taxon>
        <taxon>Gammaproteobacteria</taxon>
        <taxon>Enterobacterales</taxon>
        <taxon>Morganellaceae</taxon>
        <taxon>Xenorhabdus</taxon>
    </lineage>
</organism>
<keyword evidence="3" id="KW-1185">Reference proteome</keyword>
<evidence type="ECO:0000256" key="1">
    <source>
        <dbReference type="SAM" id="Phobius"/>
    </source>
</evidence>
<keyword evidence="1" id="KW-0472">Membrane</keyword>
<evidence type="ECO:0000313" key="3">
    <source>
        <dbReference type="Proteomes" id="UP000199011"/>
    </source>
</evidence>
<proteinExistence type="predicted"/>
<dbReference type="AlphaFoldDB" id="A0A1I5BH35"/>
<dbReference type="RefSeq" id="WP_245737350.1">
    <property type="nucleotide sequence ID" value="NZ_CAWRAH010000034.1"/>
</dbReference>
<protein>
    <submittedName>
        <fullName evidence="2">Pilus assembly protein HofO</fullName>
    </submittedName>
</protein>
<keyword evidence="1" id="KW-0812">Transmembrane</keyword>
<name>A0A1I5BH35_9GAMM</name>
<evidence type="ECO:0000313" key="2">
    <source>
        <dbReference type="EMBL" id="SFN73966.1"/>
    </source>
</evidence>
<feature type="transmembrane region" description="Helical" evidence="1">
    <location>
        <begin position="28"/>
        <end position="50"/>
    </location>
</feature>
<reference evidence="3" key="1">
    <citation type="submission" date="2016-10" db="EMBL/GenBank/DDBJ databases">
        <authorList>
            <person name="Varghese N."/>
            <person name="Submissions S."/>
        </authorList>
    </citation>
    <scope>NUCLEOTIDE SEQUENCE [LARGE SCALE GENOMIC DNA]</scope>
    <source>
        <strain evidence="3">DSM 16522</strain>
    </source>
</reference>